<comment type="caution">
    <text evidence="2">The sequence shown here is derived from an EMBL/GenBank/DDBJ whole genome shotgun (WGS) entry which is preliminary data.</text>
</comment>
<dbReference type="InterPro" id="IPR010281">
    <property type="entry name" value="DUF885"/>
</dbReference>
<evidence type="ECO:0000256" key="1">
    <source>
        <dbReference type="SAM" id="SignalP"/>
    </source>
</evidence>
<feature type="chain" id="PRO_5047210716" evidence="1">
    <location>
        <begin position="26"/>
        <end position="608"/>
    </location>
</feature>
<dbReference type="InterPro" id="IPR006311">
    <property type="entry name" value="TAT_signal"/>
</dbReference>
<protein>
    <submittedName>
        <fullName evidence="2">DUF885 family protein</fullName>
    </submittedName>
</protein>
<dbReference type="EMBL" id="JADWOX010000001">
    <property type="protein sequence ID" value="MBI1682126.1"/>
    <property type="molecule type" value="Genomic_DNA"/>
</dbReference>
<evidence type="ECO:0000313" key="2">
    <source>
        <dbReference type="EMBL" id="MBI1682126.1"/>
    </source>
</evidence>
<reference evidence="2 3" key="1">
    <citation type="submission" date="2020-11" db="EMBL/GenBank/DDBJ databases">
        <title>genome sequence of strain KACC 18849.</title>
        <authorList>
            <person name="Gao J."/>
            <person name="Zhang X."/>
        </authorList>
    </citation>
    <scope>NUCLEOTIDE SEQUENCE [LARGE SCALE GENOMIC DNA]</scope>
    <source>
        <strain evidence="2 3">KACC 18849</strain>
    </source>
</reference>
<dbReference type="Proteomes" id="UP000639859">
    <property type="component" value="Unassembled WGS sequence"/>
</dbReference>
<keyword evidence="1" id="KW-0732">Signal</keyword>
<accession>A0ABS0SSH3</accession>
<name>A0ABS0SSH3_9CAUL</name>
<sequence>MRLSRRHLLLSAAAATAASGLPAFAATPAKGPVADPKLAKLLDAFVDEILNDAPEAATGLGLDKGARAGLKAKLSDSSAAGRRAQVAAYADRVKRIAAVDPKTLNPHDLTIRDTVLAAQKIGAEGAAFSYGGDYANPYVVSQQGGAYSFVPEFLNSQHSIEAAADVDAYVSRLAAFAKIVDQENDRIAEDAGAGVIPPTFILDNAIGQLTELRAQKAADSRMVGSLAERAKEKGLADRAGDATKIIEGEVYPALERQIAALKAARAKADDKAGVWKLPQGEAYYGWGLRYNTTTTMGAEEIHALGLEQGREIASRMDVLLKGQGLTQGSVGERVTALTKDPRYLFADSDAGRAELLAYLNDRIAAIRLLMPKLSRLGLKADVMVKAVPKEIQDGAPQGYMNFASLDGSRPAIYYINLKNIGNWPKFSLPTLTTHEAIPGHAWQGAYLAERANQIPTISSLMGFGAFVEGWALYAEQIADEAGYYEGDPLGQLGYLQAQQFRAARLVVDTGLHHKRWTRDQAVEFMTSTTGRAKPAMVSEVDRYCASPGQACAYKIGHTEILRLREKAKAALGPRFDLRDFNDVVVSTGGTPLTVLGEVVDRYVKGAKG</sequence>
<organism evidence="2 3">
    <name type="scientific">Caulobacter hibisci</name>
    <dbReference type="NCBI Taxonomy" id="2035993"/>
    <lineage>
        <taxon>Bacteria</taxon>
        <taxon>Pseudomonadati</taxon>
        <taxon>Pseudomonadota</taxon>
        <taxon>Alphaproteobacteria</taxon>
        <taxon>Caulobacterales</taxon>
        <taxon>Caulobacteraceae</taxon>
        <taxon>Caulobacter</taxon>
    </lineage>
</organism>
<evidence type="ECO:0000313" key="3">
    <source>
        <dbReference type="Proteomes" id="UP000639859"/>
    </source>
</evidence>
<dbReference type="PROSITE" id="PS51318">
    <property type="entry name" value="TAT"/>
    <property type="match status" value="1"/>
</dbReference>
<dbReference type="PANTHER" id="PTHR33361">
    <property type="entry name" value="GLR0591 PROTEIN"/>
    <property type="match status" value="1"/>
</dbReference>
<feature type="signal peptide" evidence="1">
    <location>
        <begin position="1"/>
        <end position="25"/>
    </location>
</feature>
<dbReference type="Pfam" id="PF05960">
    <property type="entry name" value="DUF885"/>
    <property type="match status" value="1"/>
</dbReference>
<dbReference type="RefSeq" id="WP_198574101.1">
    <property type="nucleotide sequence ID" value="NZ_JADWOX010000001.1"/>
</dbReference>
<gene>
    <name evidence="2" type="ORF">I4Q42_00410</name>
</gene>
<keyword evidence="3" id="KW-1185">Reference proteome</keyword>
<proteinExistence type="predicted"/>
<dbReference type="PANTHER" id="PTHR33361:SF2">
    <property type="entry name" value="DUF885 DOMAIN-CONTAINING PROTEIN"/>
    <property type="match status" value="1"/>
</dbReference>